<comment type="caution">
    <text evidence="1">The sequence shown here is derived from an EMBL/GenBank/DDBJ whole genome shotgun (WGS) entry which is preliminary data.</text>
</comment>
<accession>A0ABT7PPK1</accession>
<dbReference type="RefSeq" id="WP_230773693.1">
    <property type="nucleotide sequence ID" value="NZ_CP141221.1"/>
</dbReference>
<evidence type="ECO:0000313" key="2">
    <source>
        <dbReference type="Proteomes" id="UP001239462"/>
    </source>
</evidence>
<gene>
    <name evidence="1" type="ORF">QTN89_23290</name>
</gene>
<keyword evidence="2" id="KW-1185">Reference proteome</keyword>
<sequence length="103" mass="12505">MFTERASLAERTFLYRVIDFRSPQEFQLRYSGWWFRQTVQVSGITVWSKISWLDIDRTVRFSLPESIDPHGRDGRIEIDFSRGLQIRRFRVWIDDQLIYDEVT</sequence>
<evidence type="ECO:0000313" key="1">
    <source>
        <dbReference type="EMBL" id="MDM4018396.1"/>
    </source>
</evidence>
<organism evidence="1 2">
    <name type="scientific">Roseiconus lacunae</name>
    <dbReference type="NCBI Taxonomy" id="2605694"/>
    <lineage>
        <taxon>Bacteria</taxon>
        <taxon>Pseudomonadati</taxon>
        <taxon>Planctomycetota</taxon>
        <taxon>Planctomycetia</taxon>
        <taxon>Pirellulales</taxon>
        <taxon>Pirellulaceae</taxon>
        <taxon>Roseiconus</taxon>
    </lineage>
</organism>
<name>A0ABT7PPK1_9BACT</name>
<dbReference type="EMBL" id="JASZZN010000021">
    <property type="protein sequence ID" value="MDM4018396.1"/>
    <property type="molecule type" value="Genomic_DNA"/>
</dbReference>
<protein>
    <submittedName>
        <fullName evidence="1">Uncharacterized protein</fullName>
    </submittedName>
</protein>
<proteinExistence type="predicted"/>
<reference evidence="1 2" key="1">
    <citation type="submission" date="2023-06" db="EMBL/GenBank/DDBJ databases">
        <title>Roseiconus lacunae JC819 isolated from Gulf of Mannar region, Tamil Nadu.</title>
        <authorList>
            <person name="Pk S."/>
            <person name="Ch S."/>
            <person name="Ch V.R."/>
        </authorList>
    </citation>
    <scope>NUCLEOTIDE SEQUENCE [LARGE SCALE GENOMIC DNA]</scope>
    <source>
        <strain evidence="1 2">JC819</strain>
    </source>
</reference>
<dbReference type="Proteomes" id="UP001239462">
    <property type="component" value="Unassembled WGS sequence"/>
</dbReference>